<protein>
    <submittedName>
        <fullName evidence="1">Uncharacterized protein</fullName>
    </submittedName>
</protein>
<dbReference type="EMBL" id="DF238800">
    <property type="protein sequence ID" value="GAC96029.1"/>
    <property type="molecule type" value="Genomic_DNA"/>
</dbReference>
<dbReference type="AlphaFoldDB" id="R9P404"/>
<dbReference type="Proteomes" id="UP000014071">
    <property type="component" value="Unassembled WGS sequence"/>
</dbReference>
<dbReference type="GeneID" id="24108895"/>
<evidence type="ECO:0000313" key="1">
    <source>
        <dbReference type="EMBL" id="GAC96029.1"/>
    </source>
</evidence>
<dbReference type="RefSeq" id="XP_012189616.1">
    <property type="nucleotide sequence ID" value="XM_012334226.1"/>
</dbReference>
<organism evidence="1 2">
    <name type="scientific">Pseudozyma hubeiensis (strain SY62)</name>
    <name type="common">Yeast</name>
    <dbReference type="NCBI Taxonomy" id="1305764"/>
    <lineage>
        <taxon>Eukaryota</taxon>
        <taxon>Fungi</taxon>
        <taxon>Dikarya</taxon>
        <taxon>Basidiomycota</taxon>
        <taxon>Ustilaginomycotina</taxon>
        <taxon>Ustilaginomycetes</taxon>
        <taxon>Ustilaginales</taxon>
        <taxon>Ustilaginaceae</taxon>
        <taxon>Pseudozyma</taxon>
    </lineage>
</organism>
<gene>
    <name evidence="1" type="ORF">PHSY_003608</name>
</gene>
<keyword evidence="2" id="KW-1185">Reference proteome</keyword>
<accession>R9P404</accession>
<proteinExistence type="predicted"/>
<reference evidence="2" key="1">
    <citation type="journal article" date="2013" name="Genome Announc.">
        <title>Draft genome sequence of the basidiomycetous yeast-like fungus Pseudozyma hubeiensis SY62, which produces an abundant amount of the biosurfactant mannosylerythritol lipids.</title>
        <authorList>
            <person name="Konishi M."/>
            <person name="Hatada Y."/>
            <person name="Horiuchi J."/>
        </authorList>
    </citation>
    <scope>NUCLEOTIDE SEQUENCE [LARGE SCALE GENOMIC DNA]</scope>
    <source>
        <strain evidence="2">SY62</strain>
    </source>
</reference>
<evidence type="ECO:0000313" key="2">
    <source>
        <dbReference type="Proteomes" id="UP000014071"/>
    </source>
</evidence>
<sequence>MGTLRPVGHSVDESGPKAHVKKNRICAYLVCMIVAFGHAASIELEMRRGERCNAQFADVIMTEAKYRRMLGARRRTLSERQVVSSHRAGRNRSVQNKLLPHTTWCRGQKYQTMIDSADHGA</sequence>
<name>R9P404_PSEHS</name>
<dbReference type="HOGENOM" id="CLU_2039062_0_0_1"/>